<dbReference type="AlphaFoldDB" id="A0A1N7FIU8"/>
<comment type="catalytic activity">
    <reaction evidence="7">
        <text>a 1,2-diacyl-sn-glycero-3-phosphocholine + H2O = phosphocholine + a 1,2-diacyl-sn-glycerol + H(+)</text>
        <dbReference type="Rhea" id="RHEA:10604"/>
        <dbReference type="ChEBI" id="CHEBI:15377"/>
        <dbReference type="ChEBI" id="CHEBI:15378"/>
        <dbReference type="ChEBI" id="CHEBI:17815"/>
        <dbReference type="ChEBI" id="CHEBI:57643"/>
        <dbReference type="ChEBI" id="CHEBI:295975"/>
        <dbReference type="EC" id="3.1.4.3"/>
    </reaction>
    <physiologicalReaction direction="left-to-right" evidence="7">
        <dbReference type="Rhea" id="RHEA:10605"/>
    </physiologicalReaction>
</comment>
<dbReference type="Gene3D" id="3.40.720.10">
    <property type="entry name" value="Alkaline Phosphatase, subunit A"/>
    <property type="match status" value="2"/>
</dbReference>
<evidence type="ECO:0000256" key="7">
    <source>
        <dbReference type="ARBA" id="ARBA00048421"/>
    </source>
</evidence>
<dbReference type="EMBL" id="FTNI01000022">
    <property type="protein sequence ID" value="SIS00204.1"/>
    <property type="molecule type" value="Genomic_DNA"/>
</dbReference>
<dbReference type="GO" id="GO:0016042">
    <property type="term" value="P:lipid catabolic process"/>
    <property type="evidence" value="ECO:0007669"/>
    <property type="project" value="InterPro"/>
</dbReference>
<dbReference type="Proteomes" id="UP000186096">
    <property type="component" value="Unassembled WGS sequence"/>
</dbReference>
<dbReference type="InterPro" id="IPR006311">
    <property type="entry name" value="TAT_signal"/>
</dbReference>
<evidence type="ECO:0000256" key="3">
    <source>
        <dbReference type="ARBA" id="ARBA00012018"/>
    </source>
</evidence>
<gene>
    <name evidence="10" type="ORF">SAMN05421833_12265</name>
</gene>
<dbReference type="NCBIfam" id="TIGR01409">
    <property type="entry name" value="TAT_signal_seq"/>
    <property type="match status" value="1"/>
</dbReference>
<dbReference type="PANTHER" id="PTHR31956">
    <property type="entry name" value="NON-SPECIFIC PHOSPHOLIPASE C4-RELATED"/>
    <property type="match status" value="1"/>
</dbReference>
<dbReference type="NCBIfam" id="TIGR03396">
    <property type="entry name" value="PC_PLC"/>
    <property type="match status" value="1"/>
</dbReference>
<dbReference type="InterPro" id="IPR008475">
    <property type="entry name" value="PLipase_C_C"/>
</dbReference>
<keyword evidence="5" id="KW-0378">Hydrolase</keyword>
<dbReference type="InterPro" id="IPR017767">
    <property type="entry name" value="PC-PLC"/>
</dbReference>
<keyword evidence="4" id="KW-0134">Cell wall</keyword>
<keyword evidence="4" id="KW-0964">Secreted</keyword>
<reference evidence="11" key="1">
    <citation type="submission" date="2017-01" db="EMBL/GenBank/DDBJ databases">
        <authorList>
            <person name="Varghese N."/>
            <person name="Submissions S."/>
        </authorList>
    </citation>
    <scope>NUCLEOTIDE SEQUENCE [LARGE SCALE GENOMIC DNA]</scope>
    <source>
        <strain evidence="11">ATCC 12950</strain>
    </source>
</reference>
<evidence type="ECO:0000256" key="5">
    <source>
        <dbReference type="ARBA" id="ARBA00022801"/>
    </source>
</evidence>
<dbReference type="PANTHER" id="PTHR31956:SF1">
    <property type="entry name" value="NON-SPECIFIC PHOSPHOLIPASE C1"/>
    <property type="match status" value="1"/>
</dbReference>
<comment type="subcellular location">
    <subcellularLocation>
        <location evidence="1">Secreted</location>
        <location evidence="1">Cell wall</location>
    </subcellularLocation>
</comment>
<dbReference type="InterPro" id="IPR007312">
    <property type="entry name" value="Phosphoesterase"/>
</dbReference>
<keyword evidence="11" id="KW-1185">Reference proteome</keyword>
<sequence length="720" mass="77445">MPELSRRNFLGTAAAVTGAAAVGVALPNASAAAATTQKKPGHPPKPYGDIRDIKHVVVIMQENRSFDHYFGALKGVRGFGDRSTIVLPGGKTVWEQPKTLTDGADTQYPWRLSGAKTWSGATPPSAELGAANYGGTSHGWTDQHGAWYGGLMNGWYYAKGGPTTLGYLDRRDLPFHYALADAYTVGDAYHCSVLSATGPNRTFLWGGTINADHKHGSFTAYDGGDERGKFLPWESYAETLQAAGVSWRVYQCADDYGDNGLEYFNTFAKLDPTQGGTAAPGDVYYDNGVKNVPEPVTGLSGNADNLIAAIRADVLGGTLPQVNWVVNNQFFSEHPVTAPSNGAYFLRGVLEALNADPDVFNSTLVIINYDENDGQFDHVPPPVPAPGEADEFVSGTMAAYGVTEPLPVGLGFRVPLILISPWTRGGWVTSEVSDHTSVIQLIEKWTSALGKPAISPNISEWRRKVCGDLTTAFDFAKPVYGMPDLPETGPLIPETRYTPLPGDNTMPTQEEGTKRARPLPYQPNANLTGFTGAVANLTFSNDAPFVTKASHFAVYNNRAGLPTLAQYPAAFPGQYTVAAKSTMSGTGAVGSSADDTAYDITVTGPNRFLRRFVGDVATAGKDLVVEADYYDGKSTKNPKLKLWLRNNGDTRVTFTITHNNYNSGKPQTVKVNAHGKEAWTVNPVKESNGWYDVTVTADNDEGWSQRFVGHLETGEASITG</sequence>
<protein>
    <recommendedName>
        <fullName evidence="3">phospholipase C</fullName>
        <ecNumber evidence="3">3.1.4.3</ecNumber>
    </recommendedName>
</protein>
<feature type="domain" description="Bacterial phospholipase C C-terminal" evidence="9">
    <location>
        <begin position="638"/>
        <end position="710"/>
    </location>
</feature>
<evidence type="ECO:0000256" key="1">
    <source>
        <dbReference type="ARBA" id="ARBA00004191"/>
    </source>
</evidence>
<dbReference type="GO" id="GO:0034480">
    <property type="term" value="F:phosphatidylcholine phospholipase C activity"/>
    <property type="evidence" value="ECO:0007669"/>
    <property type="project" value="UniProtKB-EC"/>
</dbReference>
<dbReference type="STRING" id="58117.SAMN05421833_12265"/>
<dbReference type="RefSeq" id="WP_076439173.1">
    <property type="nucleotide sequence ID" value="NZ_FTNI01000022.1"/>
</dbReference>
<proteinExistence type="inferred from homology"/>
<dbReference type="InterPro" id="IPR019546">
    <property type="entry name" value="TAT_signal_bac_arc"/>
</dbReference>
<accession>A0A1N7FIU8</accession>
<dbReference type="EC" id="3.1.4.3" evidence="3"/>
<feature type="domain" description="Bacterial phospholipase C C-terminal" evidence="9">
    <location>
        <begin position="516"/>
        <end position="615"/>
    </location>
</feature>
<comment type="similarity">
    <text evidence="2">Belongs to the bacterial phospholipase C family.</text>
</comment>
<evidence type="ECO:0000256" key="2">
    <source>
        <dbReference type="ARBA" id="ARBA00009717"/>
    </source>
</evidence>
<dbReference type="Pfam" id="PF04185">
    <property type="entry name" value="Phosphoesterase"/>
    <property type="match status" value="1"/>
</dbReference>
<dbReference type="Pfam" id="PF10518">
    <property type="entry name" value="TAT_signal"/>
    <property type="match status" value="1"/>
</dbReference>
<evidence type="ECO:0000313" key="11">
    <source>
        <dbReference type="Proteomes" id="UP000186096"/>
    </source>
</evidence>
<evidence type="ECO:0000259" key="9">
    <source>
        <dbReference type="Pfam" id="PF05506"/>
    </source>
</evidence>
<evidence type="ECO:0000313" key="10">
    <source>
        <dbReference type="EMBL" id="SIS00204.1"/>
    </source>
</evidence>
<dbReference type="InterPro" id="IPR017850">
    <property type="entry name" value="Alkaline_phosphatase_core_sf"/>
</dbReference>
<dbReference type="Pfam" id="PF05506">
    <property type="entry name" value="PLipase_C_C"/>
    <property type="match status" value="2"/>
</dbReference>
<evidence type="ECO:0000256" key="8">
    <source>
        <dbReference type="SAM" id="MobiDB-lite"/>
    </source>
</evidence>
<dbReference type="OrthoDB" id="4181857at2"/>
<dbReference type="PROSITE" id="PS51318">
    <property type="entry name" value="TAT"/>
    <property type="match status" value="1"/>
</dbReference>
<keyword evidence="6" id="KW-0843">Virulence</keyword>
<evidence type="ECO:0000256" key="4">
    <source>
        <dbReference type="ARBA" id="ARBA00022512"/>
    </source>
</evidence>
<feature type="region of interest" description="Disordered" evidence="8">
    <location>
        <begin position="497"/>
        <end position="520"/>
    </location>
</feature>
<organism evidence="10 11">
    <name type="scientific">Microbispora rosea</name>
    <dbReference type="NCBI Taxonomy" id="58117"/>
    <lineage>
        <taxon>Bacteria</taxon>
        <taxon>Bacillati</taxon>
        <taxon>Actinomycetota</taxon>
        <taxon>Actinomycetes</taxon>
        <taxon>Streptosporangiales</taxon>
        <taxon>Streptosporangiaceae</taxon>
        <taxon>Microbispora</taxon>
    </lineage>
</organism>
<name>A0A1N7FIU8_9ACTN</name>
<evidence type="ECO:0000256" key="6">
    <source>
        <dbReference type="ARBA" id="ARBA00023026"/>
    </source>
</evidence>